<dbReference type="Gene3D" id="2.60.120.380">
    <property type="match status" value="2"/>
</dbReference>
<evidence type="ECO:0000313" key="3">
    <source>
        <dbReference type="Proteomes" id="UP000677305"/>
    </source>
</evidence>
<feature type="chain" id="PRO_5035322903" evidence="1">
    <location>
        <begin position="26"/>
        <end position="265"/>
    </location>
</feature>
<accession>A0A8J8M8H8</accession>
<dbReference type="KEGG" id="vgu:HYG85_04890"/>
<keyword evidence="1" id="KW-0732">Signal</keyword>
<dbReference type="SUPFAM" id="SSF89260">
    <property type="entry name" value="Collagen-binding domain"/>
    <property type="match status" value="2"/>
</dbReference>
<protein>
    <submittedName>
        <fullName evidence="2">Uncharacterized protein</fullName>
    </submittedName>
</protein>
<name>A0A8J8M8H8_9FIRM</name>
<dbReference type="EMBL" id="CP058561">
    <property type="protein sequence ID" value="QUH28287.1"/>
    <property type="molecule type" value="Genomic_DNA"/>
</dbReference>
<organism evidence="2 3">
    <name type="scientific">Vallitalea guaymasensis</name>
    <dbReference type="NCBI Taxonomy" id="1185412"/>
    <lineage>
        <taxon>Bacteria</taxon>
        <taxon>Bacillati</taxon>
        <taxon>Bacillota</taxon>
        <taxon>Clostridia</taxon>
        <taxon>Lachnospirales</taxon>
        <taxon>Vallitaleaceae</taxon>
        <taxon>Vallitalea</taxon>
    </lineage>
</organism>
<sequence>MNIKKISTLCLALIMVMSISINVKAADEMEPNDSLAQANMVELTSVTCGIATDNQDYDYYRTKILSEDRDVHFLFIHQGTNDGFVAWIYDETTGDLLSAEIMTSKVTEKDFRFKKDHRYYIRVLGLNGSSNTTYQLSLTDEEIGHLVLKSSMEEEPNNTQETANICPDMKQYIGSIKDSSDVDYFEYTATESQQVRYQFLSSGTENAVFTYMVDDATGEIIHQGTITGNTYTPFYMIANHKYRVYVEYVRGNKQSYAFQFKPVNN</sequence>
<feature type="signal peptide" evidence="1">
    <location>
        <begin position="1"/>
        <end position="25"/>
    </location>
</feature>
<dbReference type="Proteomes" id="UP000677305">
    <property type="component" value="Chromosome"/>
</dbReference>
<proteinExistence type="predicted"/>
<evidence type="ECO:0000256" key="1">
    <source>
        <dbReference type="SAM" id="SignalP"/>
    </source>
</evidence>
<evidence type="ECO:0000313" key="2">
    <source>
        <dbReference type="EMBL" id="QUH28287.1"/>
    </source>
</evidence>
<dbReference type="AlphaFoldDB" id="A0A8J8M8H8"/>
<dbReference type="RefSeq" id="WP_212692537.1">
    <property type="nucleotide sequence ID" value="NZ_CP058561.1"/>
</dbReference>
<reference evidence="2 3" key="1">
    <citation type="submission" date="2020-07" db="EMBL/GenBank/DDBJ databases">
        <title>Vallitalea guaymasensis genome.</title>
        <authorList>
            <person name="Postec A."/>
        </authorList>
    </citation>
    <scope>NUCLEOTIDE SEQUENCE [LARGE SCALE GENOMIC DNA]</scope>
    <source>
        <strain evidence="2 3">Ra1766G1</strain>
    </source>
</reference>
<keyword evidence="3" id="KW-1185">Reference proteome</keyword>
<gene>
    <name evidence="2" type="ORF">HYG85_04890</name>
</gene>